<keyword evidence="3" id="KW-0548">Nucleotidyltransferase</keyword>
<comment type="caution">
    <text evidence="3">The sequence shown here is derived from an EMBL/GenBank/DDBJ whole genome shotgun (WGS) entry which is preliminary data.</text>
</comment>
<sequence>MALKRRTTTTSTTTTPMTDAQIKALIARGVADGLTKHGTDRSRNGDDSHDSGTGRRRQVKFATCTLQGNALTWWKSHVRTVVHDVSYVMPLKTLKKMMTDKYCPRDENKKLESKMWNLKVKGIDVLSYNQRFQELALMCDKMFPEESDEVEKYVDSLPNMIHESVKESKPKKM</sequence>
<keyword evidence="4" id="KW-1185">Reference proteome</keyword>
<keyword evidence="3" id="KW-0695">RNA-directed DNA polymerase</keyword>
<dbReference type="Proteomes" id="UP001151760">
    <property type="component" value="Unassembled WGS sequence"/>
</dbReference>
<proteinExistence type="predicted"/>
<dbReference type="EMBL" id="BQNB010013811">
    <property type="protein sequence ID" value="GJT20533.1"/>
    <property type="molecule type" value="Genomic_DNA"/>
</dbReference>
<dbReference type="InterPro" id="IPR005162">
    <property type="entry name" value="Retrotrans_gag_dom"/>
</dbReference>
<name>A0ABQ5C3D2_9ASTR</name>
<reference evidence="3" key="2">
    <citation type="submission" date="2022-01" db="EMBL/GenBank/DDBJ databases">
        <authorList>
            <person name="Yamashiro T."/>
            <person name="Shiraishi A."/>
            <person name="Satake H."/>
            <person name="Nakayama K."/>
        </authorList>
    </citation>
    <scope>NUCLEOTIDE SEQUENCE</scope>
</reference>
<feature type="domain" description="Retrotransposon gag" evidence="2">
    <location>
        <begin position="60"/>
        <end position="153"/>
    </location>
</feature>
<evidence type="ECO:0000256" key="1">
    <source>
        <dbReference type="SAM" id="MobiDB-lite"/>
    </source>
</evidence>
<evidence type="ECO:0000313" key="3">
    <source>
        <dbReference type="EMBL" id="GJT20533.1"/>
    </source>
</evidence>
<evidence type="ECO:0000313" key="4">
    <source>
        <dbReference type="Proteomes" id="UP001151760"/>
    </source>
</evidence>
<feature type="region of interest" description="Disordered" evidence="1">
    <location>
        <begin position="33"/>
        <end position="56"/>
    </location>
</feature>
<gene>
    <name evidence="3" type="ORF">Tco_0890470</name>
</gene>
<dbReference type="Pfam" id="PF03732">
    <property type="entry name" value="Retrotrans_gag"/>
    <property type="match status" value="1"/>
</dbReference>
<dbReference type="GO" id="GO:0003964">
    <property type="term" value="F:RNA-directed DNA polymerase activity"/>
    <property type="evidence" value="ECO:0007669"/>
    <property type="project" value="UniProtKB-KW"/>
</dbReference>
<protein>
    <submittedName>
        <fullName evidence="3">Reverse transcriptase domain-containing protein</fullName>
    </submittedName>
</protein>
<organism evidence="3 4">
    <name type="scientific">Tanacetum coccineum</name>
    <dbReference type="NCBI Taxonomy" id="301880"/>
    <lineage>
        <taxon>Eukaryota</taxon>
        <taxon>Viridiplantae</taxon>
        <taxon>Streptophyta</taxon>
        <taxon>Embryophyta</taxon>
        <taxon>Tracheophyta</taxon>
        <taxon>Spermatophyta</taxon>
        <taxon>Magnoliopsida</taxon>
        <taxon>eudicotyledons</taxon>
        <taxon>Gunneridae</taxon>
        <taxon>Pentapetalae</taxon>
        <taxon>asterids</taxon>
        <taxon>campanulids</taxon>
        <taxon>Asterales</taxon>
        <taxon>Asteraceae</taxon>
        <taxon>Asteroideae</taxon>
        <taxon>Anthemideae</taxon>
        <taxon>Anthemidinae</taxon>
        <taxon>Tanacetum</taxon>
    </lineage>
</organism>
<feature type="compositionally biased region" description="Basic and acidic residues" evidence="1">
    <location>
        <begin position="34"/>
        <end position="53"/>
    </location>
</feature>
<evidence type="ECO:0000259" key="2">
    <source>
        <dbReference type="Pfam" id="PF03732"/>
    </source>
</evidence>
<accession>A0ABQ5C3D2</accession>
<keyword evidence="3" id="KW-0808">Transferase</keyword>
<reference evidence="3" key="1">
    <citation type="journal article" date="2022" name="Int. J. Mol. Sci.">
        <title>Draft Genome of Tanacetum Coccineum: Genomic Comparison of Closely Related Tanacetum-Family Plants.</title>
        <authorList>
            <person name="Yamashiro T."/>
            <person name="Shiraishi A."/>
            <person name="Nakayama K."/>
            <person name="Satake H."/>
        </authorList>
    </citation>
    <scope>NUCLEOTIDE SEQUENCE</scope>
</reference>